<name>A0A0A9BA15_ARUDO</name>
<dbReference type="AlphaFoldDB" id="A0A0A9BA15"/>
<proteinExistence type="predicted"/>
<reference evidence="1" key="2">
    <citation type="journal article" date="2015" name="Data Brief">
        <title>Shoot transcriptome of the giant reed, Arundo donax.</title>
        <authorList>
            <person name="Barrero R.A."/>
            <person name="Guerrero F.D."/>
            <person name="Moolhuijzen P."/>
            <person name="Goolsby J.A."/>
            <person name="Tidwell J."/>
            <person name="Bellgard S.E."/>
            <person name="Bellgard M.I."/>
        </authorList>
    </citation>
    <scope>NUCLEOTIDE SEQUENCE</scope>
    <source>
        <tissue evidence="1">Shoot tissue taken approximately 20 cm above the soil surface</tissue>
    </source>
</reference>
<protein>
    <submittedName>
        <fullName evidence="1">Uncharacterized protein</fullName>
    </submittedName>
</protein>
<accession>A0A0A9BA15</accession>
<reference evidence="1" key="1">
    <citation type="submission" date="2014-09" db="EMBL/GenBank/DDBJ databases">
        <authorList>
            <person name="Magalhaes I.L.F."/>
            <person name="Oliveira U."/>
            <person name="Santos F.R."/>
            <person name="Vidigal T.H.D.A."/>
            <person name="Brescovit A.D."/>
            <person name="Santos A.J."/>
        </authorList>
    </citation>
    <scope>NUCLEOTIDE SEQUENCE</scope>
    <source>
        <tissue evidence="1">Shoot tissue taken approximately 20 cm above the soil surface</tissue>
    </source>
</reference>
<dbReference type="EMBL" id="GBRH01237744">
    <property type="protein sequence ID" value="JAD60151.1"/>
    <property type="molecule type" value="Transcribed_RNA"/>
</dbReference>
<sequence>MKKGGISVSPTKRMKLLLIKPAL</sequence>
<evidence type="ECO:0000313" key="1">
    <source>
        <dbReference type="EMBL" id="JAD60151.1"/>
    </source>
</evidence>
<organism evidence="1">
    <name type="scientific">Arundo donax</name>
    <name type="common">Giant reed</name>
    <name type="synonym">Donax arundinaceus</name>
    <dbReference type="NCBI Taxonomy" id="35708"/>
    <lineage>
        <taxon>Eukaryota</taxon>
        <taxon>Viridiplantae</taxon>
        <taxon>Streptophyta</taxon>
        <taxon>Embryophyta</taxon>
        <taxon>Tracheophyta</taxon>
        <taxon>Spermatophyta</taxon>
        <taxon>Magnoliopsida</taxon>
        <taxon>Liliopsida</taxon>
        <taxon>Poales</taxon>
        <taxon>Poaceae</taxon>
        <taxon>PACMAD clade</taxon>
        <taxon>Arundinoideae</taxon>
        <taxon>Arundineae</taxon>
        <taxon>Arundo</taxon>
    </lineage>
</organism>